<comment type="caution">
    <text evidence="2">The sequence shown here is derived from an EMBL/GenBank/DDBJ whole genome shotgun (WGS) entry which is preliminary data.</text>
</comment>
<gene>
    <name evidence="2" type="ORF">SEMRO_188_G081200.1</name>
</gene>
<dbReference type="OrthoDB" id="44123at2759"/>
<organism evidence="2 3">
    <name type="scientific">Seminavis robusta</name>
    <dbReference type="NCBI Taxonomy" id="568900"/>
    <lineage>
        <taxon>Eukaryota</taxon>
        <taxon>Sar</taxon>
        <taxon>Stramenopiles</taxon>
        <taxon>Ochrophyta</taxon>
        <taxon>Bacillariophyta</taxon>
        <taxon>Bacillariophyceae</taxon>
        <taxon>Bacillariophycidae</taxon>
        <taxon>Naviculales</taxon>
        <taxon>Naviculaceae</taxon>
        <taxon>Seminavis</taxon>
    </lineage>
</organism>
<evidence type="ECO:0000256" key="1">
    <source>
        <dbReference type="SAM" id="MobiDB-lite"/>
    </source>
</evidence>
<protein>
    <submittedName>
        <fullName evidence="2">Uncharacterized protein</fullName>
    </submittedName>
</protein>
<keyword evidence="3" id="KW-1185">Reference proteome</keyword>
<dbReference type="Proteomes" id="UP001153069">
    <property type="component" value="Unassembled WGS sequence"/>
</dbReference>
<dbReference type="AlphaFoldDB" id="A0A9N8DL11"/>
<reference evidence="2" key="1">
    <citation type="submission" date="2020-06" db="EMBL/GenBank/DDBJ databases">
        <authorList>
            <consortium name="Plant Systems Biology data submission"/>
        </authorList>
    </citation>
    <scope>NUCLEOTIDE SEQUENCE</scope>
    <source>
        <strain evidence="2">D6</strain>
    </source>
</reference>
<feature type="region of interest" description="Disordered" evidence="1">
    <location>
        <begin position="1"/>
        <end position="46"/>
    </location>
</feature>
<proteinExistence type="predicted"/>
<sequence>MEMEEGKEKLLDSTESTGMSAGDREFYGSFGSSSKDDDESSGIYRRSSSGYDLGGVLRRSMRKVNPANIMLRVKPPVLLRHESLADQFAMAPTELAERMQLIIDPCLEEGQRGQLYYGEEAYYNPEVDPTYALTVPPKLYQQVLHEIVEARQVPCGLYFCCHGGDGAHTGVSHDDYVDIRIAWVLMGSFLLVILYLG</sequence>
<feature type="compositionally biased region" description="Basic and acidic residues" evidence="1">
    <location>
        <begin position="1"/>
        <end position="12"/>
    </location>
</feature>
<name>A0A9N8DL11_9STRA</name>
<evidence type="ECO:0000313" key="3">
    <source>
        <dbReference type="Proteomes" id="UP001153069"/>
    </source>
</evidence>
<evidence type="ECO:0000313" key="2">
    <source>
        <dbReference type="EMBL" id="CAB9504171.1"/>
    </source>
</evidence>
<accession>A0A9N8DL11</accession>
<dbReference type="EMBL" id="CAICTM010000187">
    <property type="protein sequence ID" value="CAB9504171.1"/>
    <property type="molecule type" value="Genomic_DNA"/>
</dbReference>